<dbReference type="GO" id="GO:0000981">
    <property type="term" value="F:DNA-binding transcription factor activity, RNA polymerase II-specific"/>
    <property type="evidence" value="ECO:0007669"/>
    <property type="project" value="InterPro"/>
</dbReference>
<dbReference type="InterPro" id="IPR001138">
    <property type="entry name" value="Zn2Cys6_DnaBD"/>
</dbReference>
<dbReference type="PROSITE" id="PS50048">
    <property type="entry name" value="ZN2_CY6_FUNGAL_2"/>
    <property type="match status" value="1"/>
</dbReference>
<evidence type="ECO:0000256" key="2">
    <source>
        <dbReference type="ARBA" id="ARBA00022723"/>
    </source>
</evidence>
<dbReference type="InterPro" id="IPR036864">
    <property type="entry name" value="Zn2-C6_fun-type_DNA-bd_sf"/>
</dbReference>
<feature type="domain" description="Zn(2)-C6 fungal-type" evidence="6">
    <location>
        <begin position="26"/>
        <end position="58"/>
    </location>
</feature>
<evidence type="ECO:0000313" key="7">
    <source>
        <dbReference type="EMBL" id="KDQ16420.1"/>
    </source>
</evidence>
<reference evidence="8" key="1">
    <citation type="journal article" date="2014" name="Proc. Natl. Acad. Sci. U.S.A.">
        <title>Extensive sampling of basidiomycete genomes demonstrates inadequacy of the white-rot/brown-rot paradigm for wood decay fungi.</title>
        <authorList>
            <person name="Riley R."/>
            <person name="Salamov A.A."/>
            <person name="Brown D.W."/>
            <person name="Nagy L.G."/>
            <person name="Floudas D."/>
            <person name="Held B.W."/>
            <person name="Levasseur A."/>
            <person name="Lombard V."/>
            <person name="Morin E."/>
            <person name="Otillar R."/>
            <person name="Lindquist E.A."/>
            <person name="Sun H."/>
            <person name="LaButti K.M."/>
            <person name="Schmutz J."/>
            <person name="Jabbour D."/>
            <person name="Luo H."/>
            <person name="Baker S.E."/>
            <person name="Pisabarro A.G."/>
            <person name="Walton J.D."/>
            <person name="Blanchette R.A."/>
            <person name="Henrissat B."/>
            <person name="Martin F."/>
            <person name="Cullen D."/>
            <person name="Hibbett D.S."/>
            <person name="Grigoriev I.V."/>
        </authorList>
    </citation>
    <scope>NUCLEOTIDE SEQUENCE [LARGE SCALE GENOMIC DNA]</scope>
    <source>
        <strain evidence="8">FD-172 SS1</strain>
    </source>
</reference>
<dbReference type="OrthoDB" id="2309723at2759"/>
<gene>
    <name evidence="7" type="ORF">BOTBODRAFT_248391</name>
</gene>
<dbReference type="PANTHER" id="PTHR47338:SF5">
    <property type="entry name" value="ZN(II)2CYS6 TRANSCRIPTION FACTOR (EUROFUNG)"/>
    <property type="match status" value="1"/>
</dbReference>
<keyword evidence="8" id="KW-1185">Reference proteome</keyword>
<evidence type="ECO:0000256" key="3">
    <source>
        <dbReference type="ARBA" id="ARBA00023015"/>
    </source>
</evidence>
<evidence type="ECO:0000256" key="1">
    <source>
        <dbReference type="ARBA" id="ARBA00004123"/>
    </source>
</evidence>
<keyword evidence="5" id="KW-0539">Nucleus</keyword>
<dbReference type="SUPFAM" id="SSF57701">
    <property type="entry name" value="Zn2/Cys6 DNA-binding domain"/>
    <property type="match status" value="1"/>
</dbReference>
<dbReference type="CDD" id="cd00067">
    <property type="entry name" value="GAL4"/>
    <property type="match status" value="1"/>
</dbReference>
<dbReference type="AlphaFoldDB" id="A0A067MNZ2"/>
<sequence>MNKTLSALVPLNETRKRRGRTRKGDACAHCRLKKRKCDARKPICTSCHAEGFTAGCDYTPLKLRPRTEFYEEKIRLLEEQIDRYLRPRDSPEEFSPYGVFPVSMSPQHSAIVLTLPYAKRSPSVPSYNSVIRSLGSWTGDLAKLPPSGLCAHIVLRHSSVKLLF</sequence>
<keyword evidence="2" id="KW-0479">Metal-binding</keyword>
<protein>
    <recommendedName>
        <fullName evidence="6">Zn(2)-C6 fungal-type domain-containing protein</fullName>
    </recommendedName>
</protein>
<keyword evidence="4" id="KW-0804">Transcription</keyword>
<dbReference type="GO" id="GO:0005634">
    <property type="term" value="C:nucleus"/>
    <property type="evidence" value="ECO:0007669"/>
    <property type="project" value="UniProtKB-SubCell"/>
</dbReference>
<dbReference type="Proteomes" id="UP000027195">
    <property type="component" value="Unassembled WGS sequence"/>
</dbReference>
<dbReference type="PROSITE" id="PS00463">
    <property type="entry name" value="ZN2_CY6_FUNGAL_1"/>
    <property type="match status" value="1"/>
</dbReference>
<dbReference type="HOGENOM" id="CLU_1618739_0_0_1"/>
<dbReference type="SMART" id="SM00066">
    <property type="entry name" value="GAL4"/>
    <property type="match status" value="1"/>
</dbReference>
<evidence type="ECO:0000256" key="4">
    <source>
        <dbReference type="ARBA" id="ARBA00023163"/>
    </source>
</evidence>
<evidence type="ECO:0000259" key="6">
    <source>
        <dbReference type="PROSITE" id="PS50048"/>
    </source>
</evidence>
<proteinExistence type="predicted"/>
<evidence type="ECO:0000256" key="5">
    <source>
        <dbReference type="ARBA" id="ARBA00023242"/>
    </source>
</evidence>
<comment type="subcellular location">
    <subcellularLocation>
        <location evidence="1">Nucleus</location>
    </subcellularLocation>
</comment>
<evidence type="ECO:0000313" key="8">
    <source>
        <dbReference type="Proteomes" id="UP000027195"/>
    </source>
</evidence>
<organism evidence="7 8">
    <name type="scientific">Botryobasidium botryosum (strain FD-172 SS1)</name>
    <dbReference type="NCBI Taxonomy" id="930990"/>
    <lineage>
        <taxon>Eukaryota</taxon>
        <taxon>Fungi</taxon>
        <taxon>Dikarya</taxon>
        <taxon>Basidiomycota</taxon>
        <taxon>Agaricomycotina</taxon>
        <taxon>Agaricomycetes</taxon>
        <taxon>Cantharellales</taxon>
        <taxon>Botryobasidiaceae</taxon>
        <taxon>Botryobasidium</taxon>
    </lineage>
</organism>
<dbReference type="InterPro" id="IPR050815">
    <property type="entry name" value="TF_fung"/>
</dbReference>
<dbReference type="Gene3D" id="4.10.240.10">
    <property type="entry name" value="Zn(2)-C6 fungal-type DNA-binding domain"/>
    <property type="match status" value="1"/>
</dbReference>
<name>A0A067MNZ2_BOTB1</name>
<dbReference type="InParanoid" id="A0A067MNZ2"/>
<dbReference type="EMBL" id="KL198027">
    <property type="protein sequence ID" value="KDQ16420.1"/>
    <property type="molecule type" value="Genomic_DNA"/>
</dbReference>
<dbReference type="PANTHER" id="PTHR47338">
    <property type="entry name" value="ZN(II)2CYS6 TRANSCRIPTION FACTOR (EUROFUNG)-RELATED"/>
    <property type="match status" value="1"/>
</dbReference>
<dbReference type="GO" id="GO:0008270">
    <property type="term" value="F:zinc ion binding"/>
    <property type="evidence" value="ECO:0007669"/>
    <property type="project" value="InterPro"/>
</dbReference>
<keyword evidence="3" id="KW-0805">Transcription regulation</keyword>
<accession>A0A067MNZ2</accession>
<dbReference type="Pfam" id="PF00172">
    <property type="entry name" value="Zn_clus"/>
    <property type="match status" value="1"/>
</dbReference>